<protein>
    <submittedName>
        <fullName evidence="1">Uncharacterized protein</fullName>
    </submittedName>
</protein>
<evidence type="ECO:0000313" key="1">
    <source>
        <dbReference type="EMBL" id="MCS5736493.1"/>
    </source>
</evidence>
<gene>
    <name evidence="1" type="ORF">N1032_22425</name>
</gene>
<organism evidence="1 2">
    <name type="scientific">Herbiconiux daphne</name>
    <dbReference type="NCBI Taxonomy" id="2970914"/>
    <lineage>
        <taxon>Bacteria</taxon>
        <taxon>Bacillati</taxon>
        <taxon>Actinomycetota</taxon>
        <taxon>Actinomycetes</taxon>
        <taxon>Micrococcales</taxon>
        <taxon>Microbacteriaceae</taxon>
        <taxon>Herbiconiux</taxon>
    </lineage>
</organism>
<keyword evidence="2" id="KW-1185">Reference proteome</keyword>
<sequence>MNISYELIEMHLEEGMSIYERCQEAISSGDSLELARLLGLTYEGETSDKKVYDLSLINLADTDKILENLPK</sequence>
<proteinExistence type="predicted"/>
<name>A0ABT2H9D5_9MICO</name>
<dbReference type="EMBL" id="JANLCJ010000039">
    <property type="protein sequence ID" value="MCS5736493.1"/>
    <property type="molecule type" value="Genomic_DNA"/>
</dbReference>
<dbReference type="RefSeq" id="WP_259542500.1">
    <property type="nucleotide sequence ID" value="NZ_JANLCJ010000039.1"/>
</dbReference>
<reference evidence="1" key="1">
    <citation type="submission" date="2022-08" db="EMBL/GenBank/DDBJ databases">
        <authorList>
            <person name="Deng Y."/>
            <person name="Han X.-F."/>
            <person name="Zhang Y.-Q."/>
        </authorList>
    </citation>
    <scope>NUCLEOTIDE SEQUENCE</scope>
    <source>
        <strain evidence="1">CPCC 203386</strain>
    </source>
</reference>
<evidence type="ECO:0000313" key="2">
    <source>
        <dbReference type="Proteomes" id="UP001165586"/>
    </source>
</evidence>
<accession>A0ABT2H9D5</accession>
<comment type="caution">
    <text evidence="1">The sequence shown here is derived from an EMBL/GenBank/DDBJ whole genome shotgun (WGS) entry which is preliminary data.</text>
</comment>
<dbReference type="Proteomes" id="UP001165586">
    <property type="component" value="Unassembled WGS sequence"/>
</dbReference>